<evidence type="ECO:0000313" key="2">
    <source>
        <dbReference type="Proteomes" id="UP001153555"/>
    </source>
</evidence>
<dbReference type="EMBL" id="CACSLK010034108">
    <property type="protein sequence ID" value="CAA0841537.1"/>
    <property type="molecule type" value="Genomic_DNA"/>
</dbReference>
<dbReference type="PANTHER" id="PTHR37707:SF1">
    <property type="entry name" value="MATERNAL EFFECT EMBRYO ARREST 9"/>
    <property type="match status" value="1"/>
</dbReference>
<dbReference type="AlphaFoldDB" id="A0A9N7RRZ8"/>
<dbReference type="Proteomes" id="UP001153555">
    <property type="component" value="Unassembled WGS sequence"/>
</dbReference>
<gene>
    <name evidence="1" type="ORF">SHERM_07547</name>
</gene>
<sequence>MMENAKVEFCRFEKEMDRAAEAMHDSFVTMAENARKLGKNLEKAATFDSKRYIEVAVNFATASMRSAVRAILSSFNNHKDGRVLCRLPLYPRCRCRPPEASSSRFICLIAQAARDRRPLFPQILLMLTTSGSTQMDGTWTTMRMTRKSKWVAQDFVRQFDINEFFHVYT</sequence>
<accession>A0A9N7RRZ8</accession>
<keyword evidence="2" id="KW-1185">Reference proteome</keyword>
<dbReference type="PANTHER" id="PTHR37707">
    <property type="entry name" value="MATERNAL EFFECT EMBRYO ARREST 9"/>
    <property type="match status" value="1"/>
</dbReference>
<organism evidence="1 2">
    <name type="scientific">Striga hermonthica</name>
    <name type="common">Purple witchweed</name>
    <name type="synonym">Buchnera hermonthica</name>
    <dbReference type="NCBI Taxonomy" id="68872"/>
    <lineage>
        <taxon>Eukaryota</taxon>
        <taxon>Viridiplantae</taxon>
        <taxon>Streptophyta</taxon>
        <taxon>Embryophyta</taxon>
        <taxon>Tracheophyta</taxon>
        <taxon>Spermatophyta</taxon>
        <taxon>Magnoliopsida</taxon>
        <taxon>eudicotyledons</taxon>
        <taxon>Gunneridae</taxon>
        <taxon>Pentapetalae</taxon>
        <taxon>asterids</taxon>
        <taxon>lamiids</taxon>
        <taxon>Lamiales</taxon>
        <taxon>Orobanchaceae</taxon>
        <taxon>Buchnereae</taxon>
        <taxon>Striga</taxon>
    </lineage>
</organism>
<protein>
    <submittedName>
        <fullName evidence="1">Uncharacterized protein</fullName>
    </submittedName>
</protein>
<dbReference type="OrthoDB" id="992831at2759"/>
<evidence type="ECO:0000313" key="1">
    <source>
        <dbReference type="EMBL" id="CAA0841537.1"/>
    </source>
</evidence>
<name>A0A9N7RRZ8_STRHE</name>
<reference evidence="1" key="1">
    <citation type="submission" date="2019-12" db="EMBL/GenBank/DDBJ databases">
        <authorList>
            <person name="Scholes J."/>
        </authorList>
    </citation>
    <scope>NUCLEOTIDE SEQUENCE</scope>
</reference>
<proteinExistence type="predicted"/>
<comment type="caution">
    <text evidence="1">The sequence shown here is derived from an EMBL/GenBank/DDBJ whole genome shotgun (WGS) entry which is preliminary data.</text>
</comment>